<accession>A0A9J5Z721</accession>
<comment type="caution">
    <text evidence="1">The sequence shown here is derived from an EMBL/GenBank/DDBJ whole genome shotgun (WGS) entry which is preliminary data.</text>
</comment>
<gene>
    <name evidence="1" type="ORF">H5410_028290</name>
</gene>
<proteinExistence type="predicted"/>
<dbReference type="EMBL" id="JACXVP010000005">
    <property type="protein sequence ID" value="KAG5606798.1"/>
    <property type="molecule type" value="Genomic_DNA"/>
</dbReference>
<reference evidence="1 2" key="1">
    <citation type="submission" date="2020-09" db="EMBL/GenBank/DDBJ databases">
        <title>De no assembly of potato wild relative species, Solanum commersonii.</title>
        <authorList>
            <person name="Cho K."/>
        </authorList>
    </citation>
    <scope>NUCLEOTIDE SEQUENCE [LARGE SCALE GENOMIC DNA]</scope>
    <source>
        <strain evidence="1">LZ3.2</strain>
        <tissue evidence="1">Leaf</tissue>
    </source>
</reference>
<dbReference type="AlphaFoldDB" id="A0A9J5Z721"/>
<protein>
    <submittedName>
        <fullName evidence="1">Uncharacterized protein</fullName>
    </submittedName>
</protein>
<evidence type="ECO:0000313" key="2">
    <source>
        <dbReference type="Proteomes" id="UP000824120"/>
    </source>
</evidence>
<dbReference type="Proteomes" id="UP000824120">
    <property type="component" value="Chromosome 5"/>
</dbReference>
<name>A0A9J5Z721_SOLCO</name>
<sequence length="82" mass="9274">MMIMKYKLMYPSGARCILDQLFPHSYKERASPRNKRGFASLHTFGSQAYAKGYILISHLPILELVCFALHSQHFIATGAIVS</sequence>
<organism evidence="1 2">
    <name type="scientific">Solanum commersonii</name>
    <name type="common">Commerson's wild potato</name>
    <name type="synonym">Commerson's nightshade</name>
    <dbReference type="NCBI Taxonomy" id="4109"/>
    <lineage>
        <taxon>Eukaryota</taxon>
        <taxon>Viridiplantae</taxon>
        <taxon>Streptophyta</taxon>
        <taxon>Embryophyta</taxon>
        <taxon>Tracheophyta</taxon>
        <taxon>Spermatophyta</taxon>
        <taxon>Magnoliopsida</taxon>
        <taxon>eudicotyledons</taxon>
        <taxon>Gunneridae</taxon>
        <taxon>Pentapetalae</taxon>
        <taxon>asterids</taxon>
        <taxon>lamiids</taxon>
        <taxon>Solanales</taxon>
        <taxon>Solanaceae</taxon>
        <taxon>Solanoideae</taxon>
        <taxon>Solaneae</taxon>
        <taxon>Solanum</taxon>
    </lineage>
</organism>
<keyword evidence="2" id="KW-1185">Reference proteome</keyword>
<evidence type="ECO:0000313" key="1">
    <source>
        <dbReference type="EMBL" id="KAG5606798.1"/>
    </source>
</evidence>